<feature type="transmembrane region" description="Helical" evidence="1">
    <location>
        <begin position="6"/>
        <end position="31"/>
    </location>
</feature>
<evidence type="ECO:0000256" key="1">
    <source>
        <dbReference type="SAM" id="Phobius"/>
    </source>
</evidence>
<sequence length="118" mass="12990">MYEGLTILGIIFIAAAPGLMAISLQAIFKALDEEIPNIEDKIQKHLMKNRKVLVSGGMVWNGPLISVVDFCAMFSVSQRVVNPHRFIVRTASDVLINNLISRRPSQAGERSKLVNVAS</sequence>
<organism evidence="2 3">
    <name type="scientific">Steinernema glaseri</name>
    <dbReference type="NCBI Taxonomy" id="37863"/>
    <lineage>
        <taxon>Eukaryota</taxon>
        <taxon>Metazoa</taxon>
        <taxon>Ecdysozoa</taxon>
        <taxon>Nematoda</taxon>
        <taxon>Chromadorea</taxon>
        <taxon>Rhabditida</taxon>
        <taxon>Tylenchina</taxon>
        <taxon>Panagrolaimomorpha</taxon>
        <taxon>Strongyloidoidea</taxon>
        <taxon>Steinernematidae</taxon>
        <taxon>Steinernema</taxon>
    </lineage>
</organism>
<keyword evidence="2" id="KW-1185">Reference proteome</keyword>
<keyword evidence="1" id="KW-1133">Transmembrane helix</keyword>
<reference evidence="3" key="1">
    <citation type="submission" date="2016-11" db="UniProtKB">
        <authorList>
            <consortium name="WormBaseParasite"/>
        </authorList>
    </citation>
    <scope>IDENTIFICATION</scope>
</reference>
<name>A0A1I8AK59_9BILA</name>
<evidence type="ECO:0000313" key="2">
    <source>
        <dbReference type="Proteomes" id="UP000095287"/>
    </source>
</evidence>
<dbReference type="WBParaSite" id="L893_g6437.t1">
    <property type="protein sequence ID" value="L893_g6437.t1"/>
    <property type="gene ID" value="L893_g6437"/>
</dbReference>
<evidence type="ECO:0000313" key="3">
    <source>
        <dbReference type="WBParaSite" id="L893_g6437.t1"/>
    </source>
</evidence>
<protein>
    <submittedName>
        <fullName evidence="3">Glutathione S-transferase</fullName>
    </submittedName>
</protein>
<proteinExistence type="predicted"/>
<keyword evidence="1" id="KW-0472">Membrane</keyword>
<feature type="transmembrane region" description="Helical" evidence="1">
    <location>
        <begin position="52"/>
        <end position="76"/>
    </location>
</feature>
<accession>A0A1I8AK59</accession>
<keyword evidence="1" id="KW-0812">Transmembrane</keyword>
<dbReference type="AlphaFoldDB" id="A0A1I8AK59"/>
<dbReference type="Proteomes" id="UP000095287">
    <property type="component" value="Unplaced"/>
</dbReference>